<dbReference type="AlphaFoldDB" id="A0A5C6DWC3"/>
<accession>A0A5C6DWC3</accession>
<reference evidence="1 2" key="1">
    <citation type="submission" date="2019-02" db="EMBL/GenBank/DDBJ databases">
        <title>Deep-cultivation of Planctomycetes and their phenomic and genomic characterization uncovers novel biology.</title>
        <authorList>
            <person name="Wiegand S."/>
            <person name="Jogler M."/>
            <person name="Boedeker C."/>
            <person name="Pinto D."/>
            <person name="Vollmers J."/>
            <person name="Rivas-Marin E."/>
            <person name="Kohn T."/>
            <person name="Peeters S.H."/>
            <person name="Heuer A."/>
            <person name="Rast P."/>
            <person name="Oberbeckmann S."/>
            <person name="Bunk B."/>
            <person name="Jeske O."/>
            <person name="Meyerdierks A."/>
            <person name="Storesund J.E."/>
            <person name="Kallscheuer N."/>
            <person name="Luecker S."/>
            <person name="Lage O.M."/>
            <person name="Pohl T."/>
            <person name="Merkel B.J."/>
            <person name="Hornburger P."/>
            <person name="Mueller R.-W."/>
            <person name="Bruemmer F."/>
            <person name="Labrenz M."/>
            <person name="Spormann A.M."/>
            <person name="Op Den Camp H."/>
            <person name="Overmann J."/>
            <person name="Amann R."/>
            <person name="Jetten M.S.M."/>
            <person name="Mascher T."/>
            <person name="Medema M.H."/>
            <person name="Devos D.P."/>
            <person name="Kaster A.-K."/>
            <person name="Ovreas L."/>
            <person name="Rohde M."/>
            <person name="Galperin M.Y."/>
            <person name="Jogler C."/>
        </authorList>
    </citation>
    <scope>NUCLEOTIDE SEQUENCE [LARGE SCALE GENOMIC DNA]</scope>
    <source>
        <strain evidence="1 2">Poly51</strain>
    </source>
</reference>
<proteinExistence type="predicted"/>
<evidence type="ECO:0000313" key="2">
    <source>
        <dbReference type="Proteomes" id="UP000318288"/>
    </source>
</evidence>
<sequence length="101" mass="11998">MYLMNDSLAFSNCQHFQNRRITIDPWVFARNEPQTRLEITKHLSDVKANYRTAIWCEREVYQMTNGVLLDFGPDIDELQTVCTGIWMHFPEFPPNTVFINR</sequence>
<organism evidence="1 2">
    <name type="scientific">Rubripirellula tenax</name>
    <dbReference type="NCBI Taxonomy" id="2528015"/>
    <lineage>
        <taxon>Bacteria</taxon>
        <taxon>Pseudomonadati</taxon>
        <taxon>Planctomycetota</taxon>
        <taxon>Planctomycetia</taxon>
        <taxon>Pirellulales</taxon>
        <taxon>Pirellulaceae</taxon>
        <taxon>Rubripirellula</taxon>
    </lineage>
</organism>
<name>A0A5C6DWC3_9BACT</name>
<comment type="caution">
    <text evidence="1">The sequence shown here is derived from an EMBL/GenBank/DDBJ whole genome shotgun (WGS) entry which is preliminary data.</text>
</comment>
<gene>
    <name evidence="1" type="ORF">Poly51_63750</name>
</gene>
<protein>
    <submittedName>
        <fullName evidence="1">Uncharacterized protein</fullName>
    </submittedName>
</protein>
<dbReference type="Proteomes" id="UP000318288">
    <property type="component" value="Unassembled WGS sequence"/>
</dbReference>
<dbReference type="EMBL" id="SJPW01000029">
    <property type="protein sequence ID" value="TWU41693.1"/>
    <property type="molecule type" value="Genomic_DNA"/>
</dbReference>
<evidence type="ECO:0000313" key="1">
    <source>
        <dbReference type="EMBL" id="TWU41693.1"/>
    </source>
</evidence>
<keyword evidence="2" id="KW-1185">Reference proteome</keyword>